<dbReference type="Gene3D" id="3.40.50.1000">
    <property type="entry name" value="HAD superfamily/HAD-like"/>
    <property type="match status" value="1"/>
</dbReference>
<dbReference type="InterPro" id="IPR023214">
    <property type="entry name" value="HAD_sf"/>
</dbReference>
<accession>A0ABU7KJX2</accession>
<dbReference type="SFLD" id="SFLDG01129">
    <property type="entry name" value="C1.5:_HAD__Beta-PGM__Phosphata"/>
    <property type="match status" value="1"/>
</dbReference>
<dbReference type="RefSeq" id="WP_330156865.1">
    <property type="nucleotide sequence ID" value="NZ_BAAAJA010000005.1"/>
</dbReference>
<dbReference type="InterPro" id="IPR050155">
    <property type="entry name" value="HAD-like_hydrolase_sf"/>
</dbReference>
<dbReference type="SFLD" id="SFLDS00003">
    <property type="entry name" value="Haloacid_Dehalogenase"/>
    <property type="match status" value="1"/>
</dbReference>
<dbReference type="Proteomes" id="UP001348641">
    <property type="component" value="Unassembled WGS sequence"/>
</dbReference>
<gene>
    <name evidence="1" type="ORF">Q8A49_03745</name>
</gene>
<evidence type="ECO:0000313" key="2">
    <source>
        <dbReference type="Proteomes" id="UP001348641"/>
    </source>
</evidence>
<dbReference type="Pfam" id="PF13419">
    <property type="entry name" value="HAD_2"/>
    <property type="match status" value="1"/>
</dbReference>
<comment type="caution">
    <text evidence="1">The sequence shown here is derived from an EMBL/GenBank/DDBJ whole genome shotgun (WGS) entry which is preliminary data.</text>
</comment>
<evidence type="ECO:0000313" key="1">
    <source>
        <dbReference type="EMBL" id="MEE2049601.1"/>
    </source>
</evidence>
<sequence length="219" mass="23871">MPSLPPFDAVIFDCDGTLVDTSRTWSRAYKRLFSDHGITLDLATRVSLISMSKEELGQTLASLLNHEGTPQELVDLVYGMVRTNLGEGIRPLPGVLNTVRALHDLIPLAIATNTPTEIVEYYLDQIGLRNYFEVIIDSHTAGAPKPDPAPYRAACALLGAQEERSLAVEDSEVGVRSAKTAGLTTLCVNAASDHPAMADVYVRSLTNRHVWQLFDLAVP</sequence>
<dbReference type="CDD" id="cd07505">
    <property type="entry name" value="HAD_BPGM-like"/>
    <property type="match status" value="1"/>
</dbReference>
<dbReference type="InterPro" id="IPR041492">
    <property type="entry name" value="HAD_2"/>
</dbReference>
<proteinExistence type="predicted"/>
<name>A0ABU7KJX2_9ACTN</name>
<dbReference type="SUPFAM" id="SSF56784">
    <property type="entry name" value="HAD-like"/>
    <property type="match status" value="1"/>
</dbReference>
<dbReference type="InterPro" id="IPR006439">
    <property type="entry name" value="HAD-SF_hydro_IA"/>
</dbReference>
<protein>
    <submittedName>
        <fullName evidence="1">HAD family phosphatase</fullName>
    </submittedName>
</protein>
<organism evidence="1 2">
    <name type="scientific">Nocardiopsis tropica</name>
    <dbReference type="NCBI Taxonomy" id="109330"/>
    <lineage>
        <taxon>Bacteria</taxon>
        <taxon>Bacillati</taxon>
        <taxon>Actinomycetota</taxon>
        <taxon>Actinomycetes</taxon>
        <taxon>Streptosporangiales</taxon>
        <taxon>Nocardiopsidaceae</taxon>
        <taxon>Nocardiopsis</taxon>
    </lineage>
</organism>
<dbReference type="InterPro" id="IPR036412">
    <property type="entry name" value="HAD-like_sf"/>
</dbReference>
<dbReference type="PRINTS" id="PR00413">
    <property type="entry name" value="HADHALOGNASE"/>
</dbReference>
<dbReference type="EMBL" id="JAUUCC010000006">
    <property type="protein sequence ID" value="MEE2049601.1"/>
    <property type="molecule type" value="Genomic_DNA"/>
</dbReference>
<reference evidence="1 2" key="1">
    <citation type="submission" date="2023-07" db="EMBL/GenBank/DDBJ databases">
        <authorList>
            <person name="Girao M."/>
            <person name="Carvalho M.F."/>
        </authorList>
    </citation>
    <scope>NUCLEOTIDE SEQUENCE [LARGE SCALE GENOMIC DNA]</scope>
    <source>
        <strain evidence="1 2">66/93</strain>
    </source>
</reference>
<dbReference type="PANTHER" id="PTHR43434:SF1">
    <property type="entry name" value="PHOSPHOGLYCOLATE PHOSPHATASE"/>
    <property type="match status" value="1"/>
</dbReference>
<dbReference type="PANTHER" id="PTHR43434">
    <property type="entry name" value="PHOSPHOGLYCOLATE PHOSPHATASE"/>
    <property type="match status" value="1"/>
</dbReference>
<dbReference type="NCBIfam" id="TIGR01509">
    <property type="entry name" value="HAD-SF-IA-v3"/>
    <property type="match status" value="1"/>
</dbReference>
<dbReference type="InterPro" id="IPR023198">
    <property type="entry name" value="PGP-like_dom2"/>
</dbReference>
<dbReference type="Gene3D" id="1.10.150.240">
    <property type="entry name" value="Putative phosphatase, domain 2"/>
    <property type="match status" value="1"/>
</dbReference>